<comment type="caution">
    <text evidence="1">The sequence shown here is derived from an EMBL/GenBank/DDBJ whole genome shotgun (WGS) entry which is preliminary data.</text>
</comment>
<dbReference type="EMBL" id="JBANMG010000005">
    <property type="protein sequence ID" value="KAK6953578.1"/>
    <property type="molecule type" value="Genomic_DNA"/>
</dbReference>
<reference evidence="1 2" key="1">
    <citation type="journal article" date="2024" name="Front Chem Biol">
        <title>Unveiling the potential of Daldinia eschscholtzii MFLUCC 19-0629 through bioactivity and bioinformatics studies for enhanced sustainable agriculture production.</title>
        <authorList>
            <person name="Brooks S."/>
            <person name="Weaver J.A."/>
            <person name="Klomchit A."/>
            <person name="Alharthi S.A."/>
            <person name="Onlamun T."/>
            <person name="Nurani R."/>
            <person name="Vong T.K."/>
            <person name="Alberti F."/>
            <person name="Greco C."/>
        </authorList>
    </citation>
    <scope>NUCLEOTIDE SEQUENCE [LARGE SCALE GENOMIC DNA]</scope>
    <source>
        <strain evidence="1">MFLUCC 19-0629</strain>
    </source>
</reference>
<organism evidence="1 2">
    <name type="scientific">Daldinia eschscholtzii</name>
    <dbReference type="NCBI Taxonomy" id="292717"/>
    <lineage>
        <taxon>Eukaryota</taxon>
        <taxon>Fungi</taxon>
        <taxon>Dikarya</taxon>
        <taxon>Ascomycota</taxon>
        <taxon>Pezizomycotina</taxon>
        <taxon>Sordariomycetes</taxon>
        <taxon>Xylariomycetidae</taxon>
        <taxon>Xylariales</taxon>
        <taxon>Hypoxylaceae</taxon>
        <taxon>Daldinia</taxon>
    </lineage>
</organism>
<name>A0AAX6MLQ9_9PEZI</name>
<proteinExistence type="predicted"/>
<keyword evidence="2" id="KW-1185">Reference proteome</keyword>
<dbReference type="Proteomes" id="UP001369815">
    <property type="component" value="Unassembled WGS sequence"/>
</dbReference>
<evidence type="ECO:0000313" key="1">
    <source>
        <dbReference type="EMBL" id="KAK6953578.1"/>
    </source>
</evidence>
<protein>
    <submittedName>
        <fullName evidence="1">Uncharacterized protein</fullName>
    </submittedName>
</protein>
<evidence type="ECO:0000313" key="2">
    <source>
        <dbReference type="Proteomes" id="UP001369815"/>
    </source>
</evidence>
<sequence length="205" mass="24881">MEPQDEIWNSLPRKQFEDLVKEEVDLVLKLRHRFKRIYMWAVEQVKARWIKQNIWKEEWNVENKPGPTDRWPHEGPLPDGLTREELQDRDTPLVKGGRVISAREKSRILCEHDASCPINQFFAQIRLEQKVIYLEQRRLSSEPGHSYYPQSAYARVRKRWIARRIWDTNWRRFPGRTWRHENSVPDPVAEFYTKIRTRLYEQLSS</sequence>
<gene>
    <name evidence="1" type="ORF">Daesc_005883</name>
</gene>
<dbReference type="AlphaFoldDB" id="A0AAX6MLQ9"/>
<accession>A0AAX6MLQ9</accession>